<evidence type="ECO:0000313" key="4">
    <source>
        <dbReference type="EMBL" id="GAQ90267.1"/>
    </source>
</evidence>
<dbReference type="Proteomes" id="UP000054558">
    <property type="component" value="Unassembled WGS sequence"/>
</dbReference>
<evidence type="ECO:0000256" key="2">
    <source>
        <dbReference type="SAM" id="MobiDB-lite"/>
    </source>
</evidence>
<dbReference type="EMBL" id="DF237569">
    <property type="protein sequence ID" value="GAQ90267.1"/>
    <property type="molecule type" value="Genomic_DNA"/>
</dbReference>
<feature type="compositionally biased region" description="Basic and acidic residues" evidence="2">
    <location>
        <begin position="7"/>
        <end position="21"/>
    </location>
</feature>
<accession>A0A1Y1INS8</accession>
<evidence type="ECO:0000259" key="3">
    <source>
        <dbReference type="Pfam" id="PF07282"/>
    </source>
</evidence>
<sequence>MDEDADHEDRTPPKHPAKRPDVAERIRLRKDKETSVVQMGWRALCRDMRITDRIEQIIPEVTRIRVETCLLLNLHFIRLLEEGKAIPPIDQNLVGRAMQCTYSKRPPADPDLHETFRAHYLPLCVNRPASSCLPRISDILLDQRNQLLSNVKNHVAVRFEARHRAFVRLLIEEAAQEVPFLAAAKEDLDSCTRILTTATLWRPNESIEQLLPEYPRLYGVIPPEAARRLQALADAIRPHVGPLPAAPAAKPHLYLPWLSRIAREFSDRGRRSFALVPQAAFSAPFLAITPTTWPELLPKAGKRKAPEALLDAFPAIGRLTSLGKSFANRITTDGVSASEYFLVEKKRAPKEEREVRIHPNQRVVGLDPGKSPDFLTGATVRGDWNGTDRQSGELHLGTREFYHRAGFKKRTFLMSRWMARDADVAWFNERAPSGDGLGLEEFGGRVTAVTGSMYALIRFHTARRVRKLRRRVTVQKQREVDRVCAEITGGKRAVVAFGAATVGKGGAKGQCGPCEAVRRRLSSHHGATVVMVEEFRTSRRCSTCLSGVGGFMVSRRRRIIEDGVPTVSRGGEGSYETCHNVRACTNPLCRIVWNRDVNAARNIAWICVSMARGESRPAEFTRAGVWGGATRRISP</sequence>
<evidence type="ECO:0000256" key="1">
    <source>
        <dbReference type="ARBA" id="ARBA00023125"/>
    </source>
</evidence>
<keyword evidence="5" id="KW-1185">Reference proteome</keyword>
<reference evidence="4 5" key="1">
    <citation type="journal article" date="2014" name="Nat. Commun.">
        <title>Klebsormidium flaccidum genome reveals primary factors for plant terrestrial adaptation.</title>
        <authorList>
            <person name="Hori K."/>
            <person name="Maruyama F."/>
            <person name="Fujisawa T."/>
            <person name="Togashi T."/>
            <person name="Yamamoto N."/>
            <person name="Seo M."/>
            <person name="Sato S."/>
            <person name="Yamada T."/>
            <person name="Mori H."/>
            <person name="Tajima N."/>
            <person name="Moriyama T."/>
            <person name="Ikeuchi M."/>
            <person name="Watanabe M."/>
            <person name="Wada H."/>
            <person name="Kobayashi K."/>
            <person name="Saito M."/>
            <person name="Masuda T."/>
            <person name="Sasaki-Sekimoto Y."/>
            <person name="Mashiguchi K."/>
            <person name="Awai K."/>
            <person name="Shimojima M."/>
            <person name="Masuda S."/>
            <person name="Iwai M."/>
            <person name="Nobusawa T."/>
            <person name="Narise T."/>
            <person name="Kondo S."/>
            <person name="Saito H."/>
            <person name="Sato R."/>
            <person name="Murakawa M."/>
            <person name="Ihara Y."/>
            <person name="Oshima-Yamada Y."/>
            <person name="Ohtaka K."/>
            <person name="Satoh M."/>
            <person name="Sonobe K."/>
            <person name="Ishii M."/>
            <person name="Ohtani R."/>
            <person name="Kanamori-Sato M."/>
            <person name="Honoki R."/>
            <person name="Miyazaki D."/>
            <person name="Mochizuki H."/>
            <person name="Umetsu J."/>
            <person name="Higashi K."/>
            <person name="Shibata D."/>
            <person name="Kamiya Y."/>
            <person name="Sato N."/>
            <person name="Nakamura Y."/>
            <person name="Tabata S."/>
            <person name="Ida S."/>
            <person name="Kurokawa K."/>
            <person name="Ohta H."/>
        </authorList>
    </citation>
    <scope>NUCLEOTIDE SEQUENCE [LARGE SCALE GENOMIC DNA]</scope>
    <source>
        <strain evidence="4 5">NIES-2285</strain>
    </source>
</reference>
<feature type="region of interest" description="Disordered" evidence="2">
    <location>
        <begin position="1"/>
        <end position="21"/>
    </location>
</feature>
<proteinExistence type="predicted"/>
<dbReference type="OrthoDB" id="2438399at2759"/>
<evidence type="ECO:0000313" key="5">
    <source>
        <dbReference type="Proteomes" id="UP000054558"/>
    </source>
</evidence>
<dbReference type="OMA" id="INPRPYR"/>
<dbReference type="InterPro" id="IPR010095">
    <property type="entry name" value="Cas12f1-like_TNB"/>
</dbReference>
<feature type="domain" description="Cas12f1-like TNB" evidence="3">
    <location>
        <begin position="524"/>
        <end position="603"/>
    </location>
</feature>
<organism evidence="4 5">
    <name type="scientific">Klebsormidium nitens</name>
    <name type="common">Green alga</name>
    <name type="synonym">Ulothrix nitens</name>
    <dbReference type="NCBI Taxonomy" id="105231"/>
    <lineage>
        <taxon>Eukaryota</taxon>
        <taxon>Viridiplantae</taxon>
        <taxon>Streptophyta</taxon>
        <taxon>Klebsormidiophyceae</taxon>
        <taxon>Klebsormidiales</taxon>
        <taxon>Klebsormidiaceae</taxon>
        <taxon>Klebsormidium</taxon>
    </lineage>
</organism>
<gene>
    <name evidence="4" type="ORF">KFL_006200070</name>
</gene>
<dbReference type="GO" id="GO:0003677">
    <property type="term" value="F:DNA binding"/>
    <property type="evidence" value="ECO:0007669"/>
    <property type="project" value="UniProtKB-KW"/>
</dbReference>
<dbReference type="AlphaFoldDB" id="A0A1Y1INS8"/>
<name>A0A1Y1INS8_KLENI</name>
<protein>
    <recommendedName>
        <fullName evidence="3">Cas12f1-like TNB domain-containing protein</fullName>
    </recommendedName>
</protein>
<keyword evidence="1" id="KW-0238">DNA-binding</keyword>
<dbReference type="Pfam" id="PF07282">
    <property type="entry name" value="Cas12f1-like_TNB"/>
    <property type="match status" value="1"/>
</dbReference>